<reference evidence="2" key="1">
    <citation type="submission" date="2016-10" db="EMBL/GenBank/DDBJ databases">
        <authorList>
            <person name="Varghese N."/>
            <person name="Submissions S."/>
        </authorList>
    </citation>
    <scope>NUCLEOTIDE SEQUENCE [LARGE SCALE GENOMIC DNA]</scope>
    <source>
        <strain evidence="2">DSM 22361</strain>
    </source>
</reference>
<evidence type="ECO:0000313" key="1">
    <source>
        <dbReference type="EMBL" id="SEF91715.1"/>
    </source>
</evidence>
<accession>A0A1H5VWP9</accession>
<dbReference type="InterPro" id="IPR046002">
    <property type="entry name" value="DUF5958"/>
</dbReference>
<organism evidence="1 2">
    <name type="scientific">Sphingobacterium lactis</name>
    <dbReference type="NCBI Taxonomy" id="797291"/>
    <lineage>
        <taxon>Bacteria</taxon>
        <taxon>Pseudomonadati</taxon>
        <taxon>Bacteroidota</taxon>
        <taxon>Sphingobacteriia</taxon>
        <taxon>Sphingobacteriales</taxon>
        <taxon>Sphingobacteriaceae</taxon>
        <taxon>Sphingobacterium</taxon>
    </lineage>
</organism>
<keyword evidence="2" id="KW-1185">Reference proteome</keyword>
<dbReference type="OrthoDB" id="1376919at2"/>
<name>A0A1H5VWP9_9SPHI</name>
<protein>
    <submittedName>
        <fullName evidence="1">Uncharacterized protein</fullName>
    </submittedName>
</protein>
<dbReference type="Pfam" id="PF19383">
    <property type="entry name" value="DUF5958"/>
    <property type="match status" value="1"/>
</dbReference>
<dbReference type="RefSeq" id="WP_103905623.1">
    <property type="nucleotide sequence ID" value="NZ_CP049246.1"/>
</dbReference>
<gene>
    <name evidence="1" type="ORF">SAMN05421877_103263</name>
</gene>
<evidence type="ECO:0000313" key="2">
    <source>
        <dbReference type="Proteomes" id="UP000236731"/>
    </source>
</evidence>
<dbReference type="AlphaFoldDB" id="A0A1H5VWP9"/>
<sequence length="141" mass="16422">MKIEHEILVNKYGQGLVGTELLLNLFGSFDMDSQKVFLSEIQFLILQSKPKEKDIEPAIINSGLKSTYTPCVLLKKGVANHNLEKLVNLPENELTKAFLLLLSLFRIAYKRRFVVEKDNPDKWWYWDLSDETNINRIPQNR</sequence>
<dbReference type="Proteomes" id="UP000236731">
    <property type="component" value="Unassembled WGS sequence"/>
</dbReference>
<dbReference type="EMBL" id="FNUT01000003">
    <property type="protein sequence ID" value="SEF91715.1"/>
    <property type="molecule type" value="Genomic_DNA"/>
</dbReference>
<proteinExistence type="predicted"/>